<reference evidence="4" key="1">
    <citation type="journal article" date="2020" name="mSystems">
        <title>Genome- and Community-Level Interaction Insights into Carbon Utilization and Element Cycling Functions of Hydrothermarchaeota in Hydrothermal Sediment.</title>
        <authorList>
            <person name="Zhou Z."/>
            <person name="Liu Y."/>
            <person name="Xu W."/>
            <person name="Pan J."/>
            <person name="Luo Z.H."/>
            <person name="Li M."/>
        </authorList>
    </citation>
    <scope>NUCLEOTIDE SEQUENCE [LARGE SCALE GENOMIC DNA]</scope>
    <source>
        <strain evidence="4">SpSt-1181</strain>
    </source>
</reference>
<evidence type="ECO:0000313" key="4">
    <source>
        <dbReference type="EMBL" id="HED31850.1"/>
    </source>
</evidence>
<protein>
    <submittedName>
        <fullName evidence="4">Cobalamin biosynthesis protein CbiX</fullName>
    </submittedName>
</protein>
<dbReference type="SUPFAM" id="SSF53800">
    <property type="entry name" value="Chelatase"/>
    <property type="match status" value="1"/>
</dbReference>
<dbReference type="GO" id="GO:0016829">
    <property type="term" value="F:lyase activity"/>
    <property type="evidence" value="ECO:0007669"/>
    <property type="project" value="UniProtKB-KW"/>
</dbReference>
<name>A0A831SUP9_PROAE</name>
<evidence type="ECO:0000256" key="2">
    <source>
        <dbReference type="ARBA" id="ARBA00023239"/>
    </source>
</evidence>
<evidence type="ECO:0000256" key="1">
    <source>
        <dbReference type="ARBA" id="ARBA00022723"/>
    </source>
</evidence>
<dbReference type="InterPro" id="IPR002762">
    <property type="entry name" value="CbiX-like"/>
</dbReference>
<dbReference type="InterPro" id="IPR050963">
    <property type="entry name" value="Sirohydro_Cobaltochel/CbiX"/>
</dbReference>
<dbReference type="EMBL" id="DSBW01000208">
    <property type="protein sequence ID" value="HED31850.1"/>
    <property type="molecule type" value="Genomic_DNA"/>
</dbReference>
<gene>
    <name evidence="4" type="ORF">ENN50_09295</name>
</gene>
<comment type="caution">
    <text evidence="4">The sequence shown here is derived from an EMBL/GenBank/DDBJ whole genome shotgun (WGS) entry which is preliminary data.</text>
</comment>
<dbReference type="CDD" id="cd03416">
    <property type="entry name" value="CbiX_SirB_N"/>
    <property type="match status" value="1"/>
</dbReference>
<dbReference type="PANTHER" id="PTHR33542:SF3">
    <property type="entry name" value="SIROHYDROCHLORIN FERROCHELATASE, CHLOROPLASTIC"/>
    <property type="match status" value="1"/>
</dbReference>
<dbReference type="Pfam" id="PF01903">
    <property type="entry name" value="CbiX"/>
    <property type="match status" value="1"/>
</dbReference>
<feature type="signal peptide" evidence="3">
    <location>
        <begin position="1"/>
        <end position="20"/>
    </location>
</feature>
<dbReference type="GO" id="GO:0046872">
    <property type="term" value="F:metal ion binding"/>
    <property type="evidence" value="ECO:0007669"/>
    <property type="project" value="UniProtKB-KW"/>
</dbReference>
<dbReference type="Proteomes" id="UP000886335">
    <property type="component" value="Unassembled WGS sequence"/>
</dbReference>
<dbReference type="PANTHER" id="PTHR33542">
    <property type="entry name" value="SIROHYDROCHLORIN FERROCHELATASE, CHLOROPLASTIC"/>
    <property type="match status" value="1"/>
</dbReference>
<dbReference type="AlphaFoldDB" id="A0A831SUP9"/>
<feature type="chain" id="PRO_5032520299" evidence="3">
    <location>
        <begin position="21"/>
        <end position="313"/>
    </location>
</feature>
<evidence type="ECO:0000256" key="3">
    <source>
        <dbReference type="SAM" id="SignalP"/>
    </source>
</evidence>
<keyword evidence="1" id="KW-0479">Metal-binding</keyword>
<dbReference type="PROSITE" id="PS51257">
    <property type="entry name" value="PROKAR_LIPOPROTEIN"/>
    <property type="match status" value="1"/>
</dbReference>
<organism evidence="4">
    <name type="scientific">Prosthecochloris aestuarii</name>
    <dbReference type="NCBI Taxonomy" id="1102"/>
    <lineage>
        <taxon>Bacteria</taxon>
        <taxon>Pseudomonadati</taxon>
        <taxon>Chlorobiota</taxon>
        <taxon>Chlorobiia</taxon>
        <taxon>Chlorobiales</taxon>
        <taxon>Chlorobiaceae</taxon>
        <taxon>Prosthecochloris</taxon>
    </lineage>
</organism>
<sequence>MKRLLTVAAFLAPLVLTVLSACSSPDSKQETADAIPAVRKTGVLLVSHGSHSETWRNTLFGLEDNVRERVLENGRVEGIKSAFMEYTEPSIATRLKEFDEEGYSDVIIVPILLTVSSHSFDDIPTIVGMKENPESVEMLKLEKIERYTPEAQVHITPLLDFQEILQDNVLRRARTLSKNPEEEGLALIGYGSEPYEEEWTQLFEAAADHVAAETGIDTYSIGWCGHIVRYAPDSTTTAIERVLKTEETAIVIPALVAFDENFQVRIIGGGIERVDNHQERVLYKPDAILPDPGVEQWIVDISNEYSETIDKKK</sequence>
<proteinExistence type="predicted"/>
<dbReference type="Gene3D" id="3.40.50.1400">
    <property type="match status" value="1"/>
</dbReference>
<keyword evidence="2" id="KW-0456">Lyase</keyword>
<accession>A0A831SUP9</accession>
<keyword evidence="3" id="KW-0732">Signal</keyword>